<evidence type="ECO:0000313" key="1">
    <source>
        <dbReference type="EMBL" id="RYU47850.1"/>
    </source>
</evidence>
<gene>
    <name evidence="2" type="ORF">ERW53_05885</name>
    <name evidence="1" type="ORF">ERW57_17950</name>
</gene>
<proteinExistence type="predicted"/>
<comment type="caution">
    <text evidence="1">The sequence shown here is derived from an EMBL/GenBank/DDBJ whole genome shotgun (WGS) entry which is preliminary data.</text>
</comment>
<protein>
    <submittedName>
        <fullName evidence="1">Uncharacterized protein</fullName>
    </submittedName>
</protein>
<dbReference type="Proteomes" id="UP000294166">
    <property type="component" value="Unassembled WGS sequence"/>
</dbReference>
<name>A0A4Q5KMY7_9GAMM</name>
<keyword evidence="4" id="KW-1185">Reference proteome</keyword>
<evidence type="ECO:0000313" key="2">
    <source>
        <dbReference type="EMBL" id="RYU65419.1"/>
    </source>
</evidence>
<sequence>MIHTDIGLLDGDRWERLIQSVFKKRYDTYQDMVASPGDLGIEGFVLDEGIMIQCYCPDEEYNAGILHEKQRDKITTDIGKLAKNEDDLIKHIGDCKISKWLFITPRIGKHDIHAHARKKEAEVKAQGLAFIADDFQILVKDLDYFIQDIRQQQIVNGTQLCFTSANGQVISEPELTTEYDDNINEKNQIRSIVKDIYKPNVHERFNENTKKQYLEGYDILRRIFNQSPELYERIAKLLNNFEDEVEEVSMTWEGNPQKLISLVEGKLIDRFEKEPYISTIEHEDLVSITKHMIARWIAECPMRIES</sequence>
<accession>A0A4Q5KMY7</accession>
<evidence type="ECO:0000313" key="3">
    <source>
        <dbReference type="Proteomes" id="UP000294063"/>
    </source>
</evidence>
<dbReference type="RefSeq" id="WP_130049318.1">
    <property type="nucleotide sequence ID" value="NZ_SEZK01000053.1"/>
</dbReference>
<dbReference type="EMBL" id="SEZN01000008">
    <property type="protein sequence ID" value="RYU65419.1"/>
    <property type="molecule type" value="Genomic_DNA"/>
</dbReference>
<evidence type="ECO:0000313" key="4">
    <source>
        <dbReference type="Proteomes" id="UP000294166"/>
    </source>
</evidence>
<dbReference type="EMBL" id="SEZK01000053">
    <property type="protein sequence ID" value="RYU47850.1"/>
    <property type="molecule type" value="Genomic_DNA"/>
</dbReference>
<dbReference type="Proteomes" id="UP000294063">
    <property type="component" value="Unassembled WGS sequence"/>
</dbReference>
<organism evidence="1 3">
    <name type="scientific">Aliivibrio finisterrensis</name>
    <dbReference type="NCBI Taxonomy" id="511998"/>
    <lineage>
        <taxon>Bacteria</taxon>
        <taxon>Pseudomonadati</taxon>
        <taxon>Pseudomonadota</taxon>
        <taxon>Gammaproteobacteria</taxon>
        <taxon>Vibrionales</taxon>
        <taxon>Vibrionaceae</taxon>
        <taxon>Aliivibrio</taxon>
    </lineage>
</organism>
<dbReference type="AlphaFoldDB" id="A0A4Q5KMY7"/>
<reference evidence="3 4" key="1">
    <citation type="submission" date="2019-02" db="EMBL/GenBank/DDBJ databases">
        <title>Genome sequences of Aliivibrio finisterrensis strains from farmed Atlantic salmon.</title>
        <authorList>
            <person name="Bowman J.P."/>
        </authorList>
    </citation>
    <scope>NUCLEOTIDE SEQUENCE [LARGE SCALE GENOMIC DNA]</scope>
    <source>
        <strain evidence="2 4">A21</strain>
        <strain evidence="1 3">A46</strain>
    </source>
</reference>